<dbReference type="InterPro" id="IPR036286">
    <property type="entry name" value="LexA/Signal_pep-like_sf"/>
</dbReference>
<dbReference type="RefSeq" id="WP_326834002.1">
    <property type="nucleotide sequence ID" value="NZ_CP142149.1"/>
</dbReference>
<name>A0ABZ1ICP5_9PSEU</name>
<evidence type="ECO:0000256" key="1">
    <source>
        <dbReference type="ARBA" id="ARBA00004401"/>
    </source>
</evidence>
<keyword evidence="3" id="KW-0472">Membrane</keyword>
<dbReference type="Gene3D" id="2.10.109.10">
    <property type="entry name" value="Umud Fragment, subunit A"/>
    <property type="match status" value="1"/>
</dbReference>
<evidence type="ECO:0000256" key="2">
    <source>
        <dbReference type="ARBA" id="ARBA00009370"/>
    </source>
</evidence>
<keyword evidence="3" id="KW-0812">Transmembrane</keyword>
<evidence type="ECO:0000313" key="6">
    <source>
        <dbReference type="Proteomes" id="UP001330812"/>
    </source>
</evidence>
<comment type="subcellular location">
    <subcellularLocation>
        <location evidence="1">Cell membrane</location>
        <topology evidence="1">Single-pass type II membrane protein</topology>
    </subcellularLocation>
    <subcellularLocation>
        <location evidence="3">Membrane</location>
        <topology evidence="3">Single-pass type II membrane protein</topology>
    </subcellularLocation>
</comment>
<accession>A0ABZ1ICP5</accession>
<comment type="similarity">
    <text evidence="2 3">Belongs to the peptidase S26 family.</text>
</comment>
<dbReference type="InterPro" id="IPR000223">
    <property type="entry name" value="Pept_S26A_signal_pept_1"/>
</dbReference>
<dbReference type="PANTHER" id="PTHR43390">
    <property type="entry name" value="SIGNAL PEPTIDASE I"/>
    <property type="match status" value="1"/>
</dbReference>
<protein>
    <recommendedName>
        <fullName evidence="3">Signal peptidase I</fullName>
        <ecNumber evidence="3">3.4.21.89</ecNumber>
    </recommendedName>
</protein>
<dbReference type="PRINTS" id="PR00727">
    <property type="entry name" value="LEADERPTASE"/>
</dbReference>
<dbReference type="Proteomes" id="UP001330812">
    <property type="component" value="Chromosome"/>
</dbReference>
<sequence length="233" mass="24598">MTGPALAVTGALNLFGYTTVRIDERDMEPTVESGEPMVMHWAGSHDLHRGDLVLVQLDAFPDVPAGYHLLSRVIAVGGDRVVCCGPDDRLQVNGKSVTEPYLDPAVPPSDAARGFSAQVPPGSIFVAGDRRDIFEDSRRFVFERGGGAIPLSKVDGVIVARGTVLNSVNLTPTTAFTDAGLPGAATADTGLTTDRRFVTGGVALFLLGFVGLIVTIARSGRRRRRAAAGPPLY</sequence>
<keyword evidence="3" id="KW-0645">Protease</keyword>
<evidence type="ECO:0000313" key="5">
    <source>
        <dbReference type="EMBL" id="WSE31195.1"/>
    </source>
</evidence>
<evidence type="ECO:0000259" key="4">
    <source>
        <dbReference type="Pfam" id="PF10502"/>
    </source>
</evidence>
<keyword evidence="3 5" id="KW-0378">Hydrolase</keyword>
<dbReference type="SUPFAM" id="SSF51306">
    <property type="entry name" value="LexA/Signal peptidase"/>
    <property type="match status" value="1"/>
</dbReference>
<dbReference type="Pfam" id="PF10502">
    <property type="entry name" value="Peptidase_S26"/>
    <property type="match status" value="1"/>
</dbReference>
<feature type="domain" description="Peptidase S26" evidence="4">
    <location>
        <begin position="3"/>
        <end position="159"/>
    </location>
</feature>
<reference evidence="5 6" key="1">
    <citation type="journal article" date="2015" name="Int. J. Syst. Evol. Microbiol.">
        <title>Amycolatopsis rhabdoformis sp. nov., an actinomycete isolated from a tropical forest soil.</title>
        <authorList>
            <person name="Souza W.R."/>
            <person name="Silva R.E."/>
            <person name="Goodfellow M."/>
            <person name="Busarakam K."/>
            <person name="Figueiro F.S."/>
            <person name="Ferreira D."/>
            <person name="Rodrigues-Filho E."/>
            <person name="Moraes L.A.B."/>
            <person name="Zucchi T.D."/>
        </authorList>
    </citation>
    <scope>NUCLEOTIDE SEQUENCE [LARGE SCALE GENOMIC DNA]</scope>
    <source>
        <strain evidence="5 6">NCIMB 14900</strain>
    </source>
</reference>
<dbReference type="InterPro" id="IPR019533">
    <property type="entry name" value="Peptidase_S26"/>
</dbReference>
<organism evidence="5 6">
    <name type="scientific">Amycolatopsis rhabdoformis</name>
    <dbReference type="NCBI Taxonomy" id="1448059"/>
    <lineage>
        <taxon>Bacteria</taxon>
        <taxon>Bacillati</taxon>
        <taxon>Actinomycetota</taxon>
        <taxon>Actinomycetes</taxon>
        <taxon>Pseudonocardiales</taxon>
        <taxon>Pseudonocardiaceae</taxon>
        <taxon>Amycolatopsis</taxon>
    </lineage>
</organism>
<dbReference type="PANTHER" id="PTHR43390:SF1">
    <property type="entry name" value="CHLOROPLAST PROCESSING PEPTIDASE"/>
    <property type="match status" value="1"/>
</dbReference>
<evidence type="ECO:0000256" key="3">
    <source>
        <dbReference type="RuleBase" id="RU362042"/>
    </source>
</evidence>
<dbReference type="GO" id="GO:0009003">
    <property type="term" value="F:signal peptidase activity"/>
    <property type="evidence" value="ECO:0007669"/>
    <property type="project" value="UniProtKB-EC"/>
</dbReference>
<dbReference type="EMBL" id="CP142149">
    <property type="protein sequence ID" value="WSE31195.1"/>
    <property type="molecule type" value="Genomic_DNA"/>
</dbReference>
<dbReference type="EC" id="3.4.21.89" evidence="3"/>
<comment type="catalytic activity">
    <reaction evidence="3">
        <text>Cleavage of hydrophobic, N-terminal signal or leader sequences from secreted and periplasmic proteins.</text>
        <dbReference type="EC" id="3.4.21.89"/>
    </reaction>
</comment>
<keyword evidence="3" id="KW-1133">Transmembrane helix</keyword>
<proteinExistence type="inferred from homology"/>
<gene>
    <name evidence="5" type="primary">lepB</name>
    <name evidence="5" type="ORF">VSH64_03575</name>
</gene>
<feature type="transmembrane region" description="Helical" evidence="3">
    <location>
        <begin position="197"/>
        <end position="217"/>
    </location>
</feature>
<dbReference type="NCBIfam" id="TIGR02227">
    <property type="entry name" value="sigpep_I_bact"/>
    <property type="match status" value="1"/>
</dbReference>
<keyword evidence="6" id="KW-1185">Reference proteome</keyword>